<evidence type="ECO:0000256" key="8">
    <source>
        <dbReference type="ARBA" id="ARBA00022737"/>
    </source>
</evidence>
<dbReference type="Pfam" id="PF26200">
    <property type="entry name" value="Rcat_RNF216"/>
    <property type="match status" value="1"/>
</dbReference>
<keyword evidence="10" id="KW-0833">Ubl conjugation pathway</keyword>
<evidence type="ECO:0000256" key="13">
    <source>
        <dbReference type="ARBA" id="ARBA00023136"/>
    </source>
</evidence>
<dbReference type="EC" id="2.3.2.31" evidence="4"/>
<evidence type="ECO:0000256" key="15">
    <source>
        <dbReference type="ARBA" id="ARBA00044508"/>
    </source>
</evidence>
<dbReference type="KEGG" id="bter:100644435"/>
<dbReference type="Gene3D" id="1.20.120.1750">
    <property type="match status" value="1"/>
</dbReference>
<keyword evidence="9 16" id="KW-0863">Zinc-finger</keyword>
<dbReference type="CDD" id="cd20341">
    <property type="entry name" value="BRcat_RBR_RNF14"/>
    <property type="match status" value="1"/>
</dbReference>
<evidence type="ECO:0000256" key="5">
    <source>
        <dbReference type="ARBA" id="ARBA00022679"/>
    </source>
</evidence>
<evidence type="ECO:0000256" key="9">
    <source>
        <dbReference type="ARBA" id="ARBA00022771"/>
    </source>
</evidence>
<evidence type="ECO:0000256" key="12">
    <source>
        <dbReference type="ARBA" id="ARBA00022989"/>
    </source>
</evidence>
<dbReference type="InterPro" id="IPR031127">
    <property type="entry name" value="E3_UB_ligase_RBR"/>
</dbReference>
<dbReference type="InterPro" id="IPR002867">
    <property type="entry name" value="IBR_dom"/>
</dbReference>
<dbReference type="GO" id="GO:0031090">
    <property type="term" value="C:organelle membrane"/>
    <property type="evidence" value="ECO:0007669"/>
    <property type="project" value="UniProtKB-ARBA"/>
</dbReference>
<feature type="domain" description="RWD" evidence="18">
    <location>
        <begin position="14"/>
        <end position="139"/>
    </location>
</feature>
<evidence type="ECO:0000256" key="6">
    <source>
        <dbReference type="ARBA" id="ARBA00022692"/>
    </source>
</evidence>
<dbReference type="GO" id="GO:0008270">
    <property type="term" value="F:zinc ion binding"/>
    <property type="evidence" value="ECO:0007669"/>
    <property type="project" value="UniProtKB-KW"/>
</dbReference>
<dbReference type="SUPFAM" id="SSF54495">
    <property type="entry name" value="UBC-like"/>
    <property type="match status" value="1"/>
</dbReference>
<evidence type="ECO:0000256" key="2">
    <source>
        <dbReference type="ARBA" id="ARBA00004167"/>
    </source>
</evidence>
<evidence type="ECO:0000313" key="21">
    <source>
        <dbReference type="RefSeq" id="XP_003394307.3"/>
    </source>
</evidence>
<evidence type="ECO:0000259" key="18">
    <source>
        <dbReference type="PROSITE" id="PS50908"/>
    </source>
</evidence>
<dbReference type="InterPro" id="IPR001841">
    <property type="entry name" value="Znf_RING"/>
</dbReference>
<protein>
    <recommendedName>
        <fullName evidence="4">RBR-type E3 ubiquitin transferase</fullName>
        <ecNumber evidence="4">2.3.2.31</ecNumber>
    </recommendedName>
</protein>
<name>A0A9B0BD68_BOMTE</name>
<dbReference type="InterPro" id="IPR044066">
    <property type="entry name" value="TRIAD_supradom"/>
</dbReference>
<dbReference type="PROSITE" id="PS51873">
    <property type="entry name" value="TRIAD"/>
    <property type="match status" value="1"/>
</dbReference>
<dbReference type="SMART" id="SM00591">
    <property type="entry name" value="RWD"/>
    <property type="match status" value="1"/>
</dbReference>
<dbReference type="RefSeq" id="XP_003394307.3">
    <property type="nucleotide sequence ID" value="XM_003394259.4"/>
</dbReference>
<comment type="catalytic activity">
    <reaction evidence="1">
        <text>[E2 ubiquitin-conjugating enzyme]-S-ubiquitinyl-L-cysteine + [acceptor protein]-L-lysine = [E2 ubiquitin-conjugating enzyme]-L-cysteine + [acceptor protein]-N(6)-ubiquitinyl-L-lysine.</text>
        <dbReference type="EC" id="2.3.2.31"/>
    </reaction>
</comment>
<evidence type="ECO:0000256" key="7">
    <source>
        <dbReference type="ARBA" id="ARBA00022723"/>
    </source>
</evidence>
<keyword evidence="20" id="KW-1185">Reference proteome</keyword>
<feature type="domain" description="RING-type" evidence="17">
    <location>
        <begin position="206"/>
        <end position="252"/>
    </location>
</feature>
<organism evidence="20 21">
    <name type="scientific">Bombus terrestris</name>
    <name type="common">Buff-tailed bumblebee</name>
    <name type="synonym">Apis terrestris</name>
    <dbReference type="NCBI Taxonomy" id="30195"/>
    <lineage>
        <taxon>Eukaryota</taxon>
        <taxon>Metazoa</taxon>
        <taxon>Ecdysozoa</taxon>
        <taxon>Arthropoda</taxon>
        <taxon>Hexapoda</taxon>
        <taxon>Insecta</taxon>
        <taxon>Pterygota</taxon>
        <taxon>Neoptera</taxon>
        <taxon>Endopterygota</taxon>
        <taxon>Hymenoptera</taxon>
        <taxon>Apocrita</taxon>
        <taxon>Aculeata</taxon>
        <taxon>Apoidea</taxon>
        <taxon>Anthophila</taxon>
        <taxon>Apidae</taxon>
        <taxon>Bombus</taxon>
        <taxon>Bombus</taxon>
    </lineage>
</organism>
<dbReference type="Gene3D" id="2.20.25.20">
    <property type="match status" value="1"/>
</dbReference>
<dbReference type="Pfam" id="PF05773">
    <property type="entry name" value="RWD"/>
    <property type="match status" value="1"/>
</dbReference>
<evidence type="ECO:0000256" key="3">
    <source>
        <dbReference type="ARBA" id="ARBA00004906"/>
    </source>
</evidence>
<dbReference type="PROSITE" id="PS50089">
    <property type="entry name" value="ZF_RING_2"/>
    <property type="match status" value="1"/>
</dbReference>
<dbReference type="GO" id="GO:0061630">
    <property type="term" value="F:ubiquitin protein ligase activity"/>
    <property type="evidence" value="ECO:0007669"/>
    <property type="project" value="UniProtKB-EC"/>
</dbReference>
<feature type="domain" description="RING-type" evidence="19">
    <location>
        <begin position="202"/>
        <end position="442"/>
    </location>
</feature>
<reference evidence="21" key="1">
    <citation type="submission" date="2025-08" db="UniProtKB">
        <authorList>
            <consortium name="RefSeq"/>
        </authorList>
    </citation>
    <scope>IDENTIFICATION</scope>
</reference>
<evidence type="ECO:0000256" key="10">
    <source>
        <dbReference type="ARBA" id="ARBA00022786"/>
    </source>
</evidence>
<dbReference type="PROSITE" id="PS50908">
    <property type="entry name" value="RWD"/>
    <property type="match status" value="1"/>
</dbReference>
<comment type="similarity">
    <text evidence="14">Belongs to the RBR family. RNF144 subfamily.</text>
</comment>
<keyword evidence="13" id="KW-0472">Membrane</keyword>
<dbReference type="Pfam" id="PF01485">
    <property type="entry name" value="IBR"/>
    <property type="match status" value="1"/>
</dbReference>
<dbReference type="OrthoDB" id="69641at2759"/>
<dbReference type="SMART" id="SM00647">
    <property type="entry name" value="IBR"/>
    <property type="match status" value="2"/>
</dbReference>
<dbReference type="PANTHER" id="PTHR11685">
    <property type="entry name" value="RBR FAMILY RING FINGER AND IBR DOMAIN-CONTAINING"/>
    <property type="match status" value="1"/>
</dbReference>
<keyword evidence="6" id="KW-0812">Transmembrane</keyword>
<evidence type="ECO:0000259" key="17">
    <source>
        <dbReference type="PROSITE" id="PS50089"/>
    </source>
</evidence>
<dbReference type="GeneID" id="100644435"/>
<evidence type="ECO:0000256" key="14">
    <source>
        <dbReference type="ARBA" id="ARBA00038342"/>
    </source>
</evidence>
<accession>A0A9B0BD68</accession>
<dbReference type="InterPro" id="IPR006575">
    <property type="entry name" value="RWD_dom"/>
</dbReference>
<comment type="similarity">
    <text evidence="15">Belongs to the RBR family. RNF14 subfamily.</text>
</comment>
<dbReference type="CDD" id="cd23820">
    <property type="entry name" value="RWD_RNF14"/>
    <property type="match status" value="1"/>
</dbReference>
<evidence type="ECO:0000313" key="20">
    <source>
        <dbReference type="Proteomes" id="UP000835206"/>
    </source>
</evidence>
<evidence type="ECO:0000256" key="4">
    <source>
        <dbReference type="ARBA" id="ARBA00012251"/>
    </source>
</evidence>
<keyword evidence="12" id="KW-1133">Transmembrane helix</keyword>
<dbReference type="InterPro" id="IPR047548">
    <property type="entry name" value="Rcat_RBR_RNF14"/>
</dbReference>
<dbReference type="Proteomes" id="UP000835206">
    <property type="component" value="Chromosome 3"/>
</dbReference>
<dbReference type="CDD" id="cd20354">
    <property type="entry name" value="Rcat_RBR_RNF14"/>
    <property type="match status" value="1"/>
</dbReference>
<dbReference type="PROSITE" id="PS00518">
    <property type="entry name" value="ZF_RING_1"/>
    <property type="match status" value="1"/>
</dbReference>
<evidence type="ECO:0000256" key="16">
    <source>
        <dbReference type="PROSITE-ProRule" id="PRU00175"/>
    </source>
</evidence>
<keyword evidence="7" id="KW-0479">Metal-binding</keyword>
<dbReference type="AlphaFoldDB" id="A0A9B0BD68"/>
<dbReference type="InterPro" id="IPR016135">
    <property type="entry name" value="UBQ-conjugating_enzyme/RWD"/>
</dbReference>
<evidence type="ECO:0000256" key="11">
    <source>
        <dbReference type="ARBA" id="ARBA00022833"/>
    </source>
</evidence>
<dbReference type="GO" id="GO:0016567">
    <property type="term" value="P:protein ubiquitination"/>
    <property type="evidence" value="ECO:0007669"/>
    <property type="project" value="InterPro"/>
</dbReference>
<dbReference type="Gene3D" id="3.30.40.10">
    <property type="entry name" value="Zinc/RING finger domain, C3HC4 (zinc finger)"/>
    <property type="match status" value="1"/>
</dbReference>
<evidence type="ECO:0000256" key="1">
    <source>
        <dbReference type="ARBA" id="ARBA00001798"/>
    </source>
</evidence>
<gene>
    <name evidence="21" type="primary">LOC100644435</name>
</gene>
<dbReference type="InterPro" id="IPR013083">
    <property type="entry name" value="Znf_RING/FYVE/PHD"/>
</dbReference>
<keyword evidence="5" id="KW-0808">Transferase</keyword>
<dbReference type="SUPFAM" id="SSF57850">
    <property type="entry name" value="RING/U-box"/>
    <property type="match status" value="3"/>
</dbReference>
<sequence length="444" mass="52578">MPRYTINNQKRQEDEVLAISNIYSNNEFSYSKKDVIYCHYYVFVNDSGDLLKLENVPKQNFDSFYLYFIKYLPPIRMYLQLNVDYPTEKSPNFYIISSWLSPWQISFICQKLDEIWLENRGQEILFLWFEFLRNDILKFLNIKDALDISFMYMTYHNISDYFKLNSIFQNDIRAIYSILFYDPLQFLLSYNKYTEEIKFQNSYFECVICFGKFCGRQCIKLKNCGHIYCENCMQEYVIIKIKEDNVIGINCPDLSCNLNITINEVKRLCPELFSQYEEALLRVTLSTMKDVILCPRISCQCPSVKTYDDTLGICSKCDYTFCTYCYKVYHGVEPCAMSSSNRLKLIEEYQNGNKDKKKQLEAKYGKKQIQKVAEEYLTQEYLKKNTKACPNCATMVEKIDGCNKMTCNYCQACFCWLCGMHITTKNPYDHFLVGNSNCYQNLYT</sequence>
<dbReference type="Gene3D" id="3.10.110.10">
    <property type="entry name" value="Ubiquitin Conjugating Enzyme"/>
    <property type="match status" value="1"/>
</dbReference>
<dbReference type="FunFam" id="3.30.40.10:FF:000051">
    <property type="entry name" value="RBR-type E3 ubiquitin transferase"/>
    <property type="match status" value="1"/>
</dbReference>
<dbReference type="InterPro" id="IPR017907">
    <property type="entry name" value="Znf_RING_CS"/>
</dbReference>
<keyword evidence="11" id="KW-0862">Zinc</keyword>
<comment type="subcellular location">
    <subcellularLocation>
        <location evidence="2">Membrane</location>
        <topology evidence="2">Single-pass membrane protein</topology>
    </subcellularLocation>
</comment>
<evidence type="ECO:0000259" key="19">
    <source>
        <dbReference type="PROSITE" id="PS51873"/>
    </source>
</evidence>
<comment type="pathway">
    <text evidence="3">Protein modification; protein ubiquitination.</text>
</comment>
<proteinExistence type="inferred from homology"/>
<keyword evidence="8" id="KW-0677">Repeat</keyword>
<dbReference type="GO" id="GO:0005737">
    <property type="term" value="C:cytoplasm"/>
    <property type="evidence" value="ECO:0007669"/>
    <property type="project" value="UniProtKB-ARBA"/>
</dbReference>